<proteinExistence type="predicted"/>
<sequence length="179" mass="18789">MAIQSLTLDPDAQGLADQAIDVRNETGGALAEGDLVYVSGWDEVEARFLVAKAQAAPFGGNLAQFIMRAALADTSNGQAFKSHRLTGQDTSGEAEGDPVYLDDATAGGYNAATPPFARQLVGRVAVVDAVTGEVEFLILSDSDTGFIRTNPASGEFPVRAVHRTSDGDVDVEYDDVVIP</sequence>
<name>A0A0F9K4V1_9ZZZZ</name>
<reference evidence="1" key="1">
    <citation type="journal article" date="2015" name="Nature">
        <title>Complex archaea that bridge the gap between prokaryotes and eukaryotes.</title>
        <authorList>
            <person name="Spang A."/>
            <person name="Saw J.H."/>
            <person name="Jorgensen S.L."/>
            <person name="Zaremba-Niedzwiedzka K."/>
            <person name="Martijn J."/>
            <person name="Lind A.E."/>
            <person name="van Eijk R."/>
            <person name="Schleper C."/>
            <person name="Guy L."/>
            <person name="Ettema T.J."/>
        </authorList>
    </citation>
    <scope>NUCLEOTIDE SEQUENCE</scope>
</reference>
<protein>
    <submittedName>
        <fullName evidence="1">Uncharacterized protein</fullName>
    </submittedName>
</protein>
<evidence type="ECO:0000313" key="1">
    <source>
        <dbReference type="EMBL" id="KKM17068.1"/>
    </source>
</evidence>
<accession>A0A0F9K4V1</accession>
<organism evidence="1">
    <name type="scientific">marine sediment metagenome</name>
    <dbReference type="NCBI Taxonomy" id="412755"/>
    <lineage>
        <taxon>unclassified sequences</taxon>
        <taxon>metagenomes</taxon>
        <taxon>ecological metagenomes</taxon>
    </lineage>
</organism>
<gene>
    <name evidence="1" type="ORF">LCGC14_1679470</name>
</gene>
<comment type="caution">
    <text evidence="1">The sequence shown here is derived from an EMBL/GenBank/DDBJ whole genome shotgun (WGS) entry which is preliminary data.</text>
</comment>
<dbReference type="AlphaFoldDB" id="A0A0F9K4V1"/>
<dbReference type="EMBL" id="LAZR01014532">
    <property type="protein sequence ID" value="KKM17068.1"/>
    <property type="molecule type" value="Genomic_DNA"/>
</dbReference>